<dbReference type="Proteomes" id="UP000275368">
    <property type="component" value="Chromosome"/>
</dbReference>
<reference evidence="1 2" key="1">
    <citation type="submission" date="2018-11" db="EMBL/GenBank/DDBJ databases">
        <title>Complete genome sequence of Paenibacillus baekrokdamisoli strain KCTC 33723.</title>
        <authorList>
            <person name="Kang S.W."/>
            <person name="Lee K.C."/>
            <person name="Kim K.K."/>
            <person name="Kim J.S."/>
            <person name="Kim D.S."/>
            <person name="Ko S.H."/>
            <person name="Yang S.H."/>
            <person name="Lee J.S."/>
        </authorList>
    </citation>
    <scope>NUCLEOTIDE SEQUENCE [LARGE SCALE GENOMIC DNA]</scope>
    <source>
        <strain evidence="1 2">KCTC 33723</strain>
    </source>
</reference>
<proteinExistence type="predicted"/>
<organism evidence="1 2">
    <name type="scientific">Paenibacillus baekrokdamisoli</name>
    <dbReference type="NCBI Taxonomy" id="1712516"/>
    <lineage>
        <taxon>Bacteria</taxon>
        <taxon>Bacillati</taxon>
        <taxon>Bacillota</taxon>
        <taxon>Bacilli</taxon>
        <taxon>Bacillales</taxon>
        <taxon>Paenibacillaceae</taxon>
        <taxon>Paenibacillus</taxon>
    </lineage>
</organism>
<keyword evidence="2" id="KW-1185">Reference proteome</keyword>
<sequence length="44" mass="5056">MTGVYRKEEGFIRYKGVEVEIPDTRTAQRLGIGIIHQEPHLMSV</sequence>
<gene>
    <name evidence="1" type="ORF">Back11_01730</name>
</gene>
<accession>A0A3G9J554</accession>
<evidence type="ECO:0000313" key="1">
    <source>
        <dbReference type="EMBL" id="BBH18828.1"/>
    </source>
</evidence>
<dbReference type="EMBL" id="AP019308">
    <property type="protein sequence ID" value="BBH18828.1"/>
    <property type="molecule type" value="Genomic_DNA"/>
</dbReference>
<dbReference type="AlphaFoldDB" id="A0A3G9J554"/>
<evidence type="ECO:0008006" key="3">
    <source>
        <dbReference type="Google" id="ProtNLM"/>
    </source>
</evidence>
<dbReference type="KEGG" id="pbk:Back11_01730"/>
<protein>
    <recommendedName>
        <fullName evidence="3">ABC transporter domain-containing protein</fullName>
    </recommendedName>
</protein>
<evidence type="ECO:0000313" key="2">
    <source>
        <dbReference type="Proteomes" id="UP000275368"/>
    </source>
</evidence>
<name>A0A3G9J554_9BACL</name>